<keyword evidence="2" id="KW-1185">Reference proteome</keyword>
<dbReference type="InterPro" id="IPR017026">
    <property type="entry name" value="ImuA"/>
</dbReference>
<protein>
    <submittedName>
        <fullName evidence="1">Protein ImuA</fullName>
    </submittedName>
</protein>
<proteinExistence type="predicted"/>
<sequence>MQAVKKDSLEMLRKEILDLQGLGIRPDSEQVNVPLGEILENMPGGVFPTGAIHEFLSPTLTSAAAATGFIAAIIHSLMQSGKPCVWISTRRMIFPPAIRVFGIEPDRFIFIDTPREKEAFWAIEEALRCESLCAVIGEIATLDFKESRRLQLAVESSRVTGFINRRFPHRITSTACVARWQVQPVNSKATIGLPGLAFPRWKVELLKIRSGRPASWLLEWSGNAFHTVVNENPQQSMLPNLKTGVA</sequence>
<dbReference type="RefSeq" id="WP_091397870.1">
    <property type="nucleotide sequence ID" value="NZ_FNQY01000011.1"/>
</dbReference>
<accession>A0A1H3ZHM0</accession>
<dbReference type="Proteomes" id="UP000199041">
    <property type="component" value="Unassembled WGS sequence"/>
</dbReference>
<organism evidence="1 2">
    <name type="scientific">Arachidicoccus rhizosphaerae</name>
    <dbReference type="NCBI Taxonomy" id="551991"/>
    <lineage>
        <taxon>Bacteria</taxon>
        <taxon>Pseudomonadati</taxon>
        <taxon>Bacteroidota</taxon>
        <taxon>Chitinophagia</taxon>
        <taxon>Chitinophagales</taxon>
        <taxon>Chitinophagaceae</taxon>
        <taxon>Arachidicoccus</taxon>
    </lineage>
</organism>
<dbReference type="Gene3D" id="3.40.50.300">
    <property type="entry name" value="P-loop containing nucleotide triphosphate hydrolases"/>
    <property type="match status" value="1"/>
</dbReference>
<dbReference type="PIRSF" id="PIRSF034285">
    <property type="entry name" value="UCP034285"/>
    <property type="match status" value="1"/>
</dbReference>
<reference evidence="1 2" key="1">
    <citation type="submission" date="2016-10" db="EMBL/GenBank/DDBJ databases">
        <authorList>
            <person name="de Groot N.N."/>
        </authorList>
    </citation>
    <scope>NUCLEOTIDE SEQUENCE [LARGE SCALE GENOMIC DNA]</scope>
    <source>
        <strain evidence="1 2">Vu-144</strain>
    </source>
</reference>
<dbReference type="STRING" id="551991.SAMN05192529_11135"/>
<dbReference type="InterPro" id="IPR027417">
    <property type="entry name" value="P-loop_NTPase"/>
</dbReference>
<evidence type="ECO:0000313" key="1">
    <source>
        <dbReference type="EMBL" id="SEA23239.1"/>
    </source>
</evidence>
<dbReference type="AlphaFoldDB" id="A0A1H3ZHM0"/>
<evidence type="ECO:0000313" key="2">
    <source>
        <dbReference type="Proteomes" id="UP000199041"/>
    </source>
</evidence>
<dbReference type="EMBL" id="FNQY01000011">
    <property type="protein sequence ID" value="SEA23239.1"/>
    <property type="molecule type" value="Genomic_DNA"/>
</dbReference>
<name>A0A1H3ZHM0_9BACT</name>
<gene>
    <name evidence="1" type="ORF">SAMN05192529_11135</name>
</gene>
<dbReference type="SUPFAM" id="SSF52540">
    <property type="entry name" value="P-loop containing nucleoside triphosphate hydrolases"/>
    <property type="match status" value="1"/>
</dbReference>
<dbReference type="OrthoDB" id="836928at2"/>